<feature type="region of interest" description="Disordered" evidence="1">
    <location>
        <begin position="1"/>
        <end position="27"/>
    </location>
</feature>
<gene>
    <name evidence="2" type="ORF">I7I51_05052</name>
</gene>
<dbReference type="Proteomes" id="UP000663671">
    <property type="component" value="Chromosome 4"/>
</dbReference>
<feature type="compositionally biased region" description="Polar residues" evidence="1">
    <location>
        <begin position="368"/>
        <end position="381"/>
    </location>
</feature>
<name>A0A8A1M3R5_AJECA</name>
<feature type="region of interest" description="Disordered" evidence="1">
    <location>
        <begin position="469"/>
        <end position="490"/>
    </location>
</feature>
<dbReference type="VEuPathDB" id="FungiDB:I7I51_05052"/>
<dbReference type="AlphaFoldDB" id="A0A8A1M3R5"/>
<organism evidence="2 3">
    <name type="scientific">Ajellomyces capsulatus</name>
    <name type="common">Darling's disease fungus</name>
    <name type="synonym">Histoplasma capsulatum</name>
    <dbReference type="NCBI Taxonomy" id="5037"/>
    <lineage>
        <taxon>Eukaryota</taxon>
        <taxon>Fungi</taxon>
        <taxon>Dikarya</taxon>
        <taxon>Ascomycota</taxon>
        <taxon>Pezizomycotina</taxon>
        <taxon>Eurotiomycetes</taxon>
        <taxon>Eurotiomycetidae</taxon>
        <taxon>Onygenales</taxon>
        <taxon>Ajellomycetaceae</taxon>
        <taxon>Histoplasma</taxon>
    </lineage>
</organism>
<feature type="region of interest" description="Disordered" evidence="1">
    <location>
        <begin position="90"/>
        <end position="112"/>
    </location>
</feature>
<evidence type="ECO:0000256" key="1">
    <source>
        <dbReference type="SAM" id="MobiDB-lite"/>
    </source>
</evidence>
<feature type="compositionally biased region" description="Polar residues" evidence="1">
    <location>
        <begin position="90"/>
        <end position="100"/>
    </location>
</feature>
<feature type="compositionally biased region" description="Basic and acidic residues" evidence="1">
    <location>
        <begin position="1"/>
        <end position="13"/>
    </location>
</feature>
<proteinExistence type="predicted"/>
<feature type="region of interest" description="Disordered" evidence="1">
    <location>
        <begin position="345"/>
        <end position="381"/>
    </location>
</feature>
<evidence type="ECO:0000313" key="2">
    <source>
        <dbReference type="EMBL" id="QSS60255.1"/>
    </source>
</evidence>
<accession>A0A8A1M3R5</accession>
<dbReference type="EMBL" id="CP069110">
    <property type="protein sequence ID" value="QSS60255.1"/>
    <property type="molecule type" value="Genomic_DNA"/>
</dbReference>
<protein>
    <submittedName>
        <fullName evidence="2">Uncharacterized protein</fullName>
    </submittedName>
</protein>
<evidence type="ECO:0000313" key="3">
    <source>
        <dbReference type="Proteomes" id="UP000663671"/>
    </source>
</evidence>
<reference evidence="2" key="1">
    <citation type="submission" date="2021-01" db="EMBL/GenBank/DDBJ databases">
        <title>Chromosome-level genome assembly of a human fungal pathogen reveals clustering of transcriptionally co-regulated genes.</title>
        <authorList>
            <person name="Voorhies M."/>
            <person name="Cohen S."/>
            <person name="Shea T.P."/>
            <person name="Petrus S."/>
            <person name="Munoz J.F."/>
            <person name="Poplawski S."/>
            <person name="Goldman W.E."/>
            <person name="Michael T."/>
            <person name="Cuomo C.A."/>
            <person name="Sil A."/>
            <person name="Beyhan S."/>
        </authorList>
    </citation>
    <scope>NUCLEOTIDE SEQUENCE</scope>
    <source>
        <strain evidence="2">WU24</strain>
    </source>
</reference>
<dbReference type="OrthoDB" id="4186423at2759"/>
<sequence>MDPFIKPKKEASEKLSMPSSSRRMKRKSEVLAVSAQYEQIRKPNTHVIIVRIAHDYHILLRDFRQFLLMGTPEQCLELIPVQYRPSNNANISYPQSSIHPSPTPSPQGPSRERLIPQLPPIVSVQRPKEPLPCTFSSCNSYSLPLGTEKTYAPSASNLDCRSVAIKNGQYALQSRVSKKRQSAEANIDKGQGRELASAWTEEQFIKLKKKTSTMRQFFTNWLRQKYFDKGRTKKCISSAKLILDGITTYGNASYTYANLREAPSSLLDIVREYVTWDDDGTLHPKRISNQIETRRSTSPTYSCPSGSGAHECHNASFSKQVCNGRQLSPTRELSFEEREAARMLQQFQQQTQPTSDPPSSQQLREVSVRNTTRECPQGTSSDMYIASEQRVTMPEQSSLLYEVPRLIQLAVPRPIVDDHMAQCTVSGQDSVPRMQDIATTPQPEDMTELVSMTNAADISNFGNSYTFFQPHDPKGEQPMTSQSHSQDMEGLQDSGVQQLMTSHVPMIDTTRYSQSMEGQIIQDSGAQQLMASHVPMIDTTRYAQSMEQLMGSRIYSDNIQHSIPQNTSIHSQYIQEADGFYNQFSSFHHPV</sequence>
<feature type="compositionally biased region" description="Low complexity" evidence="1">
    <location>
        <begin position="345"/>
        <end position="362"/>
    </location>
</feature>